<sequence length="233" mass="26490">MVARMSGFLWLILEPMILTLGVMAMWTLLKHESHGLGIIAFVLSGYMPLTLWRHVSSQLVSCLKHNLPLMYHRQIRMADTLMARALLEVGGTTLALIIVYTGTRLAGLMEPYHDLGLVMAGWFFMAWFAFGVGMILAALAEFFEFVEKLIAPLQYLTLPISGMFFMVSWLPSDIQKLALYVPLVHCFEMFRSGTFGDTIVAHYDISYIFSCCLITTAIGFYLIERVRDHIKFE</sequence>
<dbReference type="PANTHER" id="PTHR30413:SF10">
    <property type="entry name" value="CAPSULE POLYSACCHARIDE EXPORT INNER-MEMBRANE PROTEIN CTRC"/>
    <property type="match status" value="1"/>
</dbReference>
<comment type="similarity">
    <text evidence="1">Belongs to the ABC-2 integral membrane protein family.</text>
</comment>
<dbReference type="PANTHER" id="PTHR30413">
    <property type="entry name" value="INNER MEMBRANE TRANSPORT PERMEASE"/>
    <property type="match status" value="1"/>
</dbReference>
<feature type="transmembrane region" description="Helical" evidence="3">
    <location>
        <begin position="81"/>
        <end position="102"/>
    </location>
</feature>
<dbReference type="PRINTS" id="PR00164">
    <property type="entry name" value="ABC2TRNSPORT"/>
</dbReference>
<feature type="transmembrane region" description="Helical" evidence="3">
    <location>
        <begin position="122"/>
        <end position="143"/>
    </location>
</feature>
<dbReference type="EMBL" id="JAUSZT010000002">
    <property type="protein sequence ID" value="MDQ0995764.1"/>
    <property type="molecule type" value="Genomic_DNA"/>
</dbReference>
<evidence type="ECO:0000256" key="2">
    <source>
        <dbReference type="ARBA" id="ARBA00022448"/>
    </source>
</evidence>
<dbReference type="Proteomes" id="UP001237780">
    <property type="component" value="Unassembled WGS sequence"/>
</dbReference>
<feature type="transmembrane region" description="Helical" evidence="3">
    <location>
        <begin position="35"/>
        <end position="55"/>
    </location>
</feature>
<comment type="caution">
    <text evidence="4">The sequence shown here is derived from an EMBL/GenBank/DDBJ whole genome shotgun (WGS) entry which is preliminary data.</text>
</comment>
<name>A0ABU0S4T3_9HYPH</name>
<evidence type="ECO:0000313" key="5">
    <source>
        <dbReference type="Proteomes" id="UP001237780"/>
    </source>
</evidence>
<keyword evidence="3" id="KW-0812">Transmembrane</keyword>
<evidence type="ECO:0000256" key="1">
    <source>
        <dbReference type="ARBA" id="ARBA00007783"/>
    </source>
</evidence>
<keyword evidence="5" id="KW-1185">Reference proteome</keyword>
<feature type="transmembrane region" description="Helical" evidence="3">
    <location>
        <begin position="155"/>
        <end position="172"/>
    </location>
</feature>
<feature type="transmembrane region" description="Helical" evidence="3">
    <location>
        <begin position="205"/>
        <end position="223"/>
    </location>
</feature>
<evidence type="ECO:0000256" key="3">
    <source>
        <dbReference type="SAM" id="Phobius"/>
    </source>
</evidence>
<keyword evidence="2" id="KW-0813">Transport</keyword>
<keyword evidence="3" id="KW-0472">Membrane</keyword>
<dbReference type="InterPro" id="IPR000412">
    <property type="entry name" value="ABC_2_transport"/>
</dbReference>
<accession>A0ABU0S4T3</accession>
<proteinExistence type="inferred from homology"/>
<keyword evidence="3" id="KW-1133">Transmembrane helix</keyword>
<evidence type="ECO:0000313" key="4">
    <source>
        <dbReference type="EMBL" id="MDQ0995764.1"/>
    </source>
</evidence>
<feature type="transmembrane region" description="Helical" evidence="3">
    <location>
        <begin position="7"/>
        <end position="29"/>
    </location>
</feature>
<reference evidence="4 5" key="1">
    <citation type="submission" date="2023-07" db="EMBL/GenBank/DDBJ databases">
        <title>Comparative genomics of wheat-associated soil bacteria to identify genetic determinants of phenazine resistance.</title>
        <authorList>
            <person name="Mouncey N."/>
        </authorList>
    </citation>
    <scope>NUCLEOTIDE SEQUENCE [LARGE SCALE GENOMIC DNA]</scope>
    <source>
        <strain evidence="4 5">W4I11</strain>
    </source>
</reference>
<organism evidence="4 5">
    <name type="scientific">Phyllobacterium ifriqiyense</name>
    <dbReference type="NCBI Taxonomy" id="314238"/>
    <lineage>
        <taxon>Bacteria</taxon>
        <taxon>Pseudomonadati</taxon>
        <taxon>Pseudomonadota</taxon>
        <taxon>Alphaproteobacteria</taxon>
        <taxon>Hyphomicrobiales</taxon>
        <taxon>Phyllobacteriaceae</taxon>
        <taxon>Phyllobacterium</taxon>
    </lineage>
</organism>
<gene>
    <name evidence="4" type="ORF">QFZ34_000941</name>
</gene>
<protein>
    <submittedName>
        <fullName evidence="4">Capsular polysaccharide transport system permease protein</fullName>
    </submittedName>
</protein>